<dbReference type="InterPro" id="IPR000524">
    <property type="entry name" value="Tscrpt_reg_HTH_GntR"/>
</dbReference>
<dbReference type="EMBL" id="JAETXL010000009">
    <property type="protein sequence ID" value="MBL6279312.1"/>
    <property type="molecule type" value="Genomic_DNA"/>
</dbReference>
<evidence type="ECO:0000259" key="4">
    <source>
        <dbReference type="PROSITE" id="PS50949"/>
    </source>
</evidence>
<sequence length="255" mass="28430">MTPPETTLEGLVTPAWVRRPTNLARAVTAELVQRIVRGVHPSGTALPPEPVLCETFSVSRTVVREAVKVLQEKGLVQVRQGAGTMVTPQSMWDMLDELVLAATIAEDDSLAILDDLVVTRRLLESDMAHVAARLADQETLDRLRALVDRMDELVDDQVAYHDHDRAFHDVVMQASGNRIARGVVRSLESQVVNTARYMGRTQRSLCVASNRGHRRIYERIAARDPEGAAEAMFTHITEAWLVRRKGSGKVPRLQR</sequence>
<evidence type="ECO:0000313" key="6">
    <source>
        <dbReference type="Proteomes" id="UP000661193"/>
    </source>
</evidence>
<dbReference type="RefSeq" id="WP_203223634.1">
    <property type="nucleotide sequence ID" value="NZ_JAETXL010000009.1"/>
</dbReference>
<evidence type="ECO:0000256" key="2">
    <source>
        <dbReference type="ARBA" id="ARBA00023125"/>
    </source>
</evidence>
<dbReference type="Gene3D" id="1.10.10.10">
    <property type="entry name" value="Winged helix-like DNA-binding domain superfamily/Winged helix DNA-binding domain"/>
    <property type="match status" value="1"/>
</dbReference>
<organism evidence="5 6">
    <name type="scientific">Micromonospora fiedleri</name>
    <dbReference type="NCBI Taxonomy" id="1157498"/>
    <lineage>
        <taxon>Bacteria</taxon>
        <taxon>Bacillati</taxon>
        <taxon>Actinomycetota</taxon>
        <taxon>Actinomycetes</taxon>
        <taxon>Micromonosporales</taxon>
        <taxon>Micromonosporaceae</taxon>
        <taxon>Micromonospora</taxon>
    </lineage>
</organism>
<dbReference type="PRINTS" id="PR00035">
    <property type="entry name" value="HTHGNTR"/>
</dbReference>
<evidence type="ECO:0000313" key="5">
    <source>
        <dbReference type="EMBL" id="MBL6279312.1"/>
    </source>
</evidence>
<dbReference type="CDD" id="cd07377">
    <property type="entry name" value="WHTH_GntR"/>
    <property type="match status" value="1"/>
</dbReference>
<dbReference type="SUPFAM" id="SSF46785">
    <property type="entry name" value="Winged helix' DNA-binding domain"/>
    <property type="match status" value="1"/>
</dbReference>
<comment type="caution">
    <text evidence="5">The sequence shown here is derived from an EMBL/GenBank/DDBJ whole genome shotgun (WGS) entry which is preliminary data.</text>
</comment>
<dbReference type="Gene3D" id="1.20.120.530">
    <property type="entry name" value="GntR ligand-binding domain-like"/>
    <property type="match status" value="1"/>
</dbReference>
<keyword evidence="2" id="KW-0238">DNA-binding</keyword>
<gene>
    <name evidence="5" type="ORF">JMF97_24460</name>
</gene>
<dbReference type="PANTHER" id="PTHR43537:SF44">
    <property type="entry name" value="GNTR FAMILY REGULATORY PROTEIN"/>
    <property type="match status" value="1"/>
</dbReference>
<dbReference type="InterPro" id="IPR036390">
    <property type="entry name" value="WH_DNA-bd_sf"/>
</dbReference>
<dbReference type="InterPro" id="IPR036388">
    <property type="entry name" value="WH-like_DNA-bd_sf"/>
</dbReference>
<dbReference type="SMART" id="SM00895">
    <property type="entry name" value="FCD"/>
    <property type="match status" value="1"/>
</dbReference>
<accession>A0ABS1USJ4</accession>
<protein>
    <submittedName>
        <fullName evidence="5">FadR family transcriptional regulator</fullName>
    </submittedName>
</protein>
<name>A0ABS1USJ4_9ACTN</name>
<feature type="domain" description="HTH gntR-type" evidence="4">
    <location>
        <begin position="21"/>
        <end position="89"/>
    </location>
</feature>
<reference evidence="5 6" key="1">
    <citation type="submission" date="2021-01" db="EMBL/GenBank/DDBJ databases">
        <title>Genome sequencing of Micromonospora fiedleri MG-37.</title>
        <authorList>
            <person name="Moreland P.E.J."/>
            <person name="Stach J.E.M."/>
        </authorList>
    </citation>
    <scope>NUCLEOTIDE SEQUENCE [LARGE SCALE GENOMIC DNA]</scope>
    <source>
        <strain evidence="5 6">MG-37</strain>
    </source>
</reference>
<dbReference type="PANTHER" id="PTHR43537">
    <property type="entry name" value="TRANSCRIPTIONAL REGULATOR, GNTR FAMILY"/>
    <property type="match status" value="1"/>
</dbReference>
<proteinExistence type="predicted"/>
<dbReference type="Pfam" id="PF00392">
    <property type="entry name" value="GntR"/>
    <property type="match status" value="1"/>
</dbReference>
<dbReference type="PROSITE" id="PS50949">
    <property type="entry name" value="HTH_GNTR"/>
    <property type="match status" value="1"/>
</dbReference>
<dbReference type="InterPro" id="IPR011711">
    <property type="entry name" value="GntR_C"/>
</dbReference>
<dbReference type="Pfam" id="PF07729">
    <property type="entry name" value="FCD"/>
    <property type="match status" value="1"/>
</dbReference>
<dbReference type="SUPFAM" id="SSF48008">
    <property type="entry name" value="GntR ligand-binding domain-like"/>
    <property type="match status" value="1"/>
</dbReference>
<dbReference type="Proteomes" id="UP000661193">
    <property type="component" value="Unassembled WGS sequence"/>
</dbReference>
<evidence type="ECO:0000256" key="1">
    <source>
        <dbReference type="ARBA" id="ARBA00023015"/>
    </source>
</evidence>
<keyword evidence="1" id="KW-0805">Transcription regulation</keyword>
<keyword evidence="3" id="KW-0804">Transcription</keyword>
<evidence type="ECO:0000256" key="3">
    <source>
        <dbReference type="ARBA" id="ARBA00023163"/>
    </source>
</evidence>
<keyword evidence="6" id="KW-1185">Reference proteome</keyword>
<dbReference type="InterPro" id="IPR008920">
    <property type="entry name" value="TF_FadR/GntR_C"/>
</dbReference>
<dbReference type="SMART" id="SM00345">
    <property type="entry name" value="HTH_GNTR"/>
    <property type="match status" value="1"/>
</dbReference>